<accession>N9ZKP6</accession>
<organism evidence="1 2">
    <name type="scientific">Enterocloster bolteae 90B8</name>
    <dbReference type="NCBI Taxonomy" id="997897"/>
    <lineage>
        <taxon>Bacteria</taxon>
        <taxon>Bacillati</taxon>
        <taxon>Bacillota</taxon>
        <taxon>Clostridia</taxon>
        <taxon>Lachnospirales</taxon>
        <taxon>Lachnospiraceae</taxon>
        <taxon>Enterocloster</taxon>
    </lineage>
</organism>
<dbReference type="Proteomes" id="UP000013041">
    <property type="component" value="Unassembled WGS sequence"/>
</dbReference>
<dbReference type="AlphaFoldDB" id="N9ZKP6"/>
<proteinExistence type="predicted"/>
<gene>
    <name evidence="1" type="ORF">HMPREF1097_01897</name>
</gene>
<dbReference type="HOGENOM" id="CLU_3417889_0_0_9"/>
<feature type="non-terminal residue" evidence="1">
    <location>
        <position position="1"/>
    </location>
</feature>
<evidence type="ECO:0000313" key="1">
    <source>
        <dbReference type="EMBL" id="ENZ40431.1"/>
    </source>
</evidence>
<name>N9ZKP6_9FIRM</name>
<dbReference type="EMBL" id="AGYG01000013">
    <property type="protein sequence ID" value="ENZ40431.1"/>
    <property type="molecule type" value="Genomic_DNA"/>
</dbReference>
<evidence type="ECO:0000313" key="2">
    <source>
        <dbReference type="Proteomes" id="UP000013041"/>
    </source>
</evidence>
<comment type="caution">
    <text evidence="1">The sequence shown here is derived from an EMBL/GenBank/DDBJ whole genome shotgun (WGS) entry which is preliminary data.</text>
</comment>
<sequence length="25" mass="3002">NLELNIKRALFIELGRDFNKSHPNY</sequence>
<reference evidence="1 2" key="1">
    <citation type="submission" date="2013-01" db="EMBL/GenBank/DDBJ databases">
        <title>The Genome Sequence of Clostridium bolteae 90B8.</title>
        <authorList>
            <consortium name="The Broad Institute Genome Sequencing Platform"/>
            <person name="Earl A."/>
            <person name="Ward D."/>
            <person name="Feldgarden M."/>
            <person name="Gevers D."/>
            <person name="Courvalin P."/>
            <person name="Lambert T."/>
            <person name="Walker B."/>
            <person name="Young S.K."/>
            <person name="Zeng Q."/>
            <person name="Gargeya S."/>
            <person name="Fitzgerald M."/>
            <person name="Haas B."/>
            <person name="Abouelleil A."/>
            <person name="Alvarado L."/>
            <person name="Arachchi H.M."/>
            <person name="Berlin A.M."/>
            <person name="Chapman S.B."/>
            <person name="Dewar J."/>
            <person name="Goldberg J."/>
            <person name="Griggs A."/>
            <person name="Gujja S."/>
            <person name="Hansen M."/>
            <person name="Howarth C."/>
            <person name="Imamovic A."/>
            <person name="Larimer J."/>
            <person name="McCowan C."/>
            <person name="Murphy C."/>
            <person name="Neiman D."/>
            <person name="Pearson M."/>
            <person name="Priest M."/>
            <person name="Roberts A."/>
            <person name="Saif S."/>
            <person name="Shea T."/>
            <person name="Sisk P."/>
            <person name="Sykes S."/>
            <person name="Wortman J."/>
            <person name="Nusbaum C."/>
            <person name="Birren B."/>
        </authorList>
    </citation>
    <scope>NUCLEOTIDE SEQUENCE [LARGE SCALE GENOMIC DNA]</scope>
    <source>
        <strain evidence="1 2">90B8</strain>
    </source>
</reference>
<protein>
    <submittedName>
        <fullName evidence="1">Uncharacterized protein</fullName>
    </submittedName>
</protein>